<dbReference type="Gene3D" id="3.30.30.30">
    <property type="match status" value="1"/>
</dbReference>
<dbReference type="Gene3D" id="3.90.640.10">
    <property type="entry name" value="Actin, Chain A, domain 4"/>
    <property type="match status" value="1"/>
</dbReference>
<dbReference type="GO" id="GO:0030968">
    <property type="term" value="P:endoplasmic reticulum unfolded protein response"/>
    <property type="evidence" value="ECO:0007669"/>
    <property type="project" value="TreeGrafter"/>
</dbReference>
<proteinExistence type="predicted"/>
<dbReference type="Pfam" id="PF00012">
    <property type="entry name" value="HSP70"/>
    <property type="match status" value="1"/>
</dbReference>
<dbReference type="CDD" id="cd10230">
    <property type="entry name" value="ASKHA_NBD_HSP70_HYOU1"/>
    <property type="match status" value="1"/>
</dbReference>
<dbReference type="InterPro" id="IPR043129">
    <property type="entry name" value="ATPase_NBD"/>
</dbReference>
<evidence type="ECO:0000256" key="4">
    <source>
        <dbReference type="SAM" id="SignalP"/>
    </source>
</evidence>
<comment type="caution">
    <text evidence="5">The sequence shown here is derived from an EMBL/GenBank/DDBJ whole genome shotgun (WGS) entry which is preliminary data.</text>
</comment>
<feature type="signal peptide" evidence="4">
    <location>
        <begin position="1"/>
        <end position="17"/>
    </location>
</feature>
<dbReference type="PRINTS" id="PR00301">
    <property type="entry name" value="HEATSHOCK70"/>
</dbReference>
<dbReference type="VEuPathDB" id="TriTrypDB:TcIL3000_0_03430"/>
<name>F9W5M9_TRYCI</name>
<dbReference type="AlphaFoldDB" id="F9W5M9"/>
<feature type="chain" id="PRO_5003394701" evidence="4">
    <location>
        <begin position="18"/>
        <end position="452"/>
    </location>
</feature>
<evidence type="ECO:0000313" key="6">
    <source>
        <dbReference type="Proteomes" id="UP000000702"/>
    </source>
</evidence>
<reference evidence="5 6" key="2">
    <citation type="journal article" date="2012" name="Proc. Natl. Acad. Sci. U.S.A.">
        <title>Antigenic diversity is generated by distinct evolutionary mechanisms in African trypanosome species.</title>
        <authorList>
            <person name="Jackson A.P."/>
            <person name="Berry A."/>
            <person name="Aslett M."/>
            <person name="Allison H.C."/>
            <person name="Burton P."/>
            <person name="Vavrova-Anderson J."/>
            <person name="Brown R."/>
            <person name="Browne H."/>
            <person name="Corton N."/>
            <person name="Hauser H."/>
            <person name="Gamble J."/>
            <person name="Gilderthorp R."/>
            <person name="Marcello L."/>
            <person name="McQuillan J."/>
            <person name="Otto T.D."/>
            <person name="Quail M.A."/>
            <person name="Sanders M.J."/>
            <person name="van Tonder A."/>
            <person name="Ginger M.L."/>
            <person name="Field M.C."/>
            <person name="Barry J.D."/>
            <person name="Hertz-Fowler C."/>
            <person name="Berriman M."/>
        </authorList>
    </citation>
    <scope>NUCLEOTIDE SEQUENCE [LARGE SCALE GENOMIC DNA]</scope>
    <source>
        <strain evidence="5 6">IL3000</strain>
    </source>
</reference>
<protein>
    <submittedName>
        <fullName evidence="5">WGS project CAEQ00000000 data, annotated contig 134</fullName>
    </submittedName>
</protein>
<dbReference type="EMBL" id="CAEQ01000739">
    <property type="protein sequence ID" value="CCD12481.1"/>
    <property type="molecule type" value="Genomic_DNA"/>
</dbReference>
<organism evidence="5 6">
    <name type="scientific">Trypanosoma congolense (strain IL3000)</name>
    <dbReference type="NCBI Taxonomy" id="1068625"/>
    <lineage>
        <taxon>Eukaryota</taxon>
        <taxon>Discoba</taxon>
        <taxon>Euglenozoa</taxon>
        <taxon>Kinetoplastea</taxon>
        <taxon>Metakinetoplastina</taxon>
        <taxon>Trypanosomatida</taxon>
        <taxon>Trypanosomatidae</taxon>
        <taxon>Trypanosoma</taxon>
        <taxon>Nannomonas</taxon>
    </lineage>
</organism>
<dbReference type="SUPFAM" id="SSF53067">
    <property type="entry name" value="Actin-like ATPase domain"/>
    <property type="match status" value="2"/>
</dbReference>
<evidence type="ECO:0000256" key="3">
    <source>
        <dbReference type="ARBA" id="ARBA00023186"/>
    </source>
</evidence>
<evidence type="ECO:0000256" key="2">
    <source>
        <dbReference type="ARBA" id="ARBA00022840"/>
    </source>
</evidence>
<keyword evidence="1" id="KW-0547">Nucleotide-binding</keyword>
<dbReference type="OMA" id="IRMRAAC"/>
<dbReference type="Proteomes" id="UP000000702">
    <property type="component" value="Unassembled WGS sequence"/>
</dbReference>
<keyword evidence="2" id="KW-0067">ATP-binding</keyword>
<dbReference type="GO" id="GO:0034663">
    <property type="term" value="C:endoplasmic reticulum chaperone complex"/>
    <property type="evidence" value="ECO:0007669"/>
    <property type="project" value="TreeGrafter"/>
</dbReference>
<dbReference type="GO" id="GO:0140662">
    <property type="term" value="F:ATP-dependent protein folding chaperone"/>
    <property type="evidence" value="ECO:0007669"/>
    <property type="project" value="InterPro"/>
</dbReference>
<reference evidence="6" key="1">
    <citation type="submission" date="2011-07" db="EMBL/GenBank/DDBJ databases">
        <title>Divergent evolution of antigenic variation in African trypanosomes.</title>
        <authorList>
            <person name="Jackson A.P."/>
            <person name="Berry A."/>
            <person name="Allison H.C."/>
            <person name="Burton P."/>
            <person name="Anderson J."/>
            <person name="Aslett M."/>
            <person name="Brown R."/>
            <person name="Corton N."/>
            <person name="Harris D."/>
            <person name="Hauser H."/>
            <person name="Gamble J."/>
            <person name="Gilderthorp R."/>
            <person name="McQuillan J."/>
            <person name="Quail M.A."/>
            <person name="Sanders M."/>
            <person name="Van Tonder A."/>
            <person name="Ginger M.L."/>
            <person name="Donelson J.E."/>
            <person name="Field M.C."/>
            <person name="Barry J.D."/>
            <person name="Berriman M."/>
            <person name="Hertz-Fowler C."/>
        </authorList>
    </citation>
    <scope>NUCLEOTIDE SEQUENCE [LARGE SCALE GENOMIC DNA]</scope>
    <source>
        <strain evidence="6">IL3000</strain>
    </source>
</reference>
<keyword evidence="3" id="KW-0143">Chaperone</keyword>
<keyword evidence="6" id="KW-1185">Reference proteome</keyword>
<sequence length="452" mass="49677">MHLGVGLVLLLVTATFACDVTFGSVMGIDFGSDYIEIAGPINGVNVNIVLNEQSHRKTDNYIGFRNGERSIGAQAKSLAARFPQNMLTMINHLIGITRNSSEFSNFKQLQCEFDPLAEERDTVGFNFTDTGDTYTVEEIYAMMLNYCRSTSRNAGVPSPESMVITLPYNSSFGKRQSVLEAARLVNLNVLGLMHSTTASALYYGIRRRGFGNRTVNVLIYDIGSTHTEVGVFKFSPPVQQPGKRVRNVDSFGTLTTLAIVADPTLGGRTLDLCIAKGIEAEAMSKIKISKVLGGTTIAQKKAQFSLFRAAKHAREVLSANSATPVTVEGIAPERDFNTVISRKDFEANCSELFKRFPVVAREALNKSSLSLGDIDAFEMMGGTSRTPKIINDLSAFWGREVNRTLNSDEAAAMGAAYYALRLSPHYRPHSFRIIERIPSTLSFVVNPRCYEL</sequence>
<dbReference type="GO" id="GO:0005524">
    <property type="term" value="F:ATP binding"/>
    <property type="evidence" value="ECO:0007669"/>
    <property type="project" value="UniProtKB-KW"/>
</dbReference>
<gene>
    <name evidence="5" type="ORF">TCIL3000_0_03430</name>
</gene>
<evidence type="ECO:0000313" key="5">
    <source>
        <dbReference type="EMBL" id="CCD12481.1"/>
    </source>
</evidence>
<dbReference type="Gene3D" id="3.30.420.40">
    <property type="match status" value="2"/>
</dbReference>
<evidence type="ECO:0000256" key="1">
    <source>
        <dbReference type="ARBA" id="ARBA00022741"/>
    </source>
</evidence>
<keyword evidence="4" id="KW-0732">Signal</keyword>
<dbReference type="InterPro" id="IPR013126">
    <property type="entry name" value="Hsp_70_fam"/>
</dbReference>
<dbReference type="PANTHER" id="PTHR45639:SF3">
    <property type="entry name" value="HYPOXIA UP-REGULATED PROTEIN 1"/>
    <property type="match status" value="1"/>
</dbReference>
<dbReference type="PANTHER" id="PTHR45639">
    <property type="entry name" value="HSC70CB, ISOFORM G-RELATED"/>
    <property type="match status" value="1"/>
</dbReference>
<accession>F9W5M9</accession>
<feature type="non-terminal residue" evidence="5">
    <location>
        <position position="452"/>
    </location>
</feature>